<dbReference type="AlphaFoldDB" id="A0A8X6LZ29"/>
<gene>
    <name evidence="2" type="ORF">TNCT_462181</name>
</gene>
<proteinExistence type="predicted"/>
<evidence type="ECO:0000313" key="2">
    <source>
        <dbReference type="EMBL" id="GFR25972.1"/>
    </source>
</evidence>
<keyword evidence="3" id="KW-1185">Reference proteome</keyword>
<sequence length="205" mass="23573">MNQCFKTNQLSRPSENRQMEFTTQGRNSQSSSNQRAVRDAYDNSLSERASSLPHMRINVMNQNIEKYSKNNRKKLQTGGQSTAVDGETKHINIEHVDQCGANISSIPQNEIEARNKTSASNSSLKHHFNVQSEERLKRPEILRWLLTNEINPLQRRNNDENTHGCGSSENRLEENSNSTRQRCPGQTYESNFCRVNAEKEHQIQK</sequence>
<name>A0A8X6LZ29_TRICU</name>
<evidence type="ECO:0000256" key="1">
    <source>
        <dbReference type="SAM" id="MobiDB-lite"/>
    </source>
</evidence>
<feature type="region of interest" description="Disordered" evidence="1">
    <location>
        <begin position="154"/>
        <end position="185"/>
    </location>
</feature>
<reference evidence="2" key="1">
    <citation type="submission" date="2020-07" db="EMBL/GenBank/DDBJ databases">
        <title>Multicomponent nature underlies the extraordinary mechanical properties of spider dragline silk.</title>
        <authorList>
            <person name="Kono N."/>
            <person name="Nakamura H."/>
            <person name="Mori M."/>
            <person name="Yoshida Y."/>
            <person name="Ohtoshi R."/>
            <person name="Malay A.D."/>
            <person name="Moran D.A.P."/>
            <person name="Tomita M."/>
            <person name="Numata K."/>
            <person name="Arakawa K."/>
        </authorList>
    </citation>
    <scope>NUCLEOTIDE SEQUENCE</scope>
</reference>
<accession>A0A8X6LZ29</accession>
<protein>
    <submittedName>
        <fullName evidence="2">Uncharacterized protein</fullName>
    </submittedName>
</protein>
<feature type="compositionally biased region" description="Polar residues" evidence="1">
    <location>
        <begin position="1"/>
        <end position="13"/>
    </location>
</feature>
<organism evidence="2 3">
    <name type="scientific">Trichonephila clavata</name>
    <name type="common">Joro spider</name>
    <name type="synonym">Nephila clavata</name>
    <dbReference type="NCBI Taxonomy" id="2740835"/>
    <lineage>
        <taxon>Eukaryota</taxon>
        <taxon>Metazoa</taxon>
        <taxon>Ecdysozoa</taxon>
        <taxon>Arthropoda</taxon>
        <taxon>Chelicerata</taxon>
        <taxon>Arachnida</taxon>
        <taxon>Araneae</taxon>
        <taxon>Araneomorphae</taxon>
        <taxon>Entelegynae</taxon>
        <taxon>Araneoidea</taxon>
        <taxon>Nephilidae</taxon>
        <taxon>Trichonephila</taxon>
    </lineage>
</organism>
<comment type="caution">
    <text evidence="2">The sequence shown here is derived from an EMBL/GenBank/DDBJ whole genome shotgun (WGS) entry which is preliminary data.</text>
</comment>
<dbReference type="EMBL" id="BMAO01028602">
    <property type="protein sequence ID" value="GFR25972.1"/>
    <property type="molecule type" value="Genomic_DNA"/>
</dbReference>
<feature type="region of interest" description="Disordered" evidence="1">
    <location>
        <begin position="1"/>
        <end position="49"/>
    </location>
</feature>
<feature type="compositionally biased region" description="Low complexity" evidence="1">
    <location>
        <begin position="26"/>
        <end position="35"/>
    </location>
</feature>
<evidence type="ECO:0000313" key="3">
    <source>
        <dbReference type="Proteomes" id="UP000887116"/>
    </source>
</evidence>
<dbReference type="Proteomes" id="UP000887116">
    <property type="component" value="Unassembled WGS sequence"/>
</dbReference>